<keyword evidence="3" id="KW-0547">Nucleotide-binding</keyword>
<dbReference type="Pfam" id="PF04107">
    <property type="entry name" value="GCS2"/>
    <property type="match status" value="1"/>
</dbReference>
<dbReference type="GO" id="GO:0006750">
    <property type="term" value="P:glutathione biosynthetic process"/>
    <property type="evidence" value="ECO:0007669"/>
    <property type="project" value="InterPro"/>
</dbReference>
<comment type="catalytic activity">
    <reaction evidence="5">
        <text>L-cysteine + L-glutamate + ATP = gamma-L-glutamyl-L-cysteine + ADP + phosphate + H(+)</text>
        <dbReference type="Rhea" id="RHEA:13285"/>
        <dbReference type="ChEBI" id="CHEBI:15378"/>
        <dbReference type="ChEBI" id="CHEBI:29985"/>
        <dbReference type="ChEBI" id="CHEBI:30616"/>
        <dbReference type="ChEBI" id="CHEBI:35235"/>
        <dbReference type="ChEBI" id="CHEBI:43474"/>
        <dbReference type="ChEBI" id="CHEBI:58173"/>
        <dbReference type="ChEBI" id="CHEBI:456216"/>
        <dbReference type="EC" id="6.3.2.2"/>
    </reaction>
</comment>
<dbReference type="PANTHER" id="PTHR34378:SF1">
    <property type="entry name" value="GLUTAMATE--CYSTEINE LIGASE, CHLOROPLASTIC"/>
    <property type="match status" value="1"/>
</dbReference>
<name>A0A7C1FQB2_9CHLR</name>
<evidence type="ECO:0000256" key="4">
    <source>
        <dbReference type="ARBA" id="ARBA00022840"/>
    </source>
</evidence>
<dbReference type="PANTHER" id="PTHR34378">
    <property type="entry name" value="GLUTAMATE--CYSTEINE LIGASE, CHLOROPLASTIC"/>
    <property type="match status" value="1"/>
</dbReference>
<dbReference type="SUPFAM" id="SSF55931">
    <property type="entry name" value="Glutamine synthetase/guanido kinase"/>
    <property type="match status" value="1"/>
</dbReference>
<keyword evidence="2" id="KW-0436">Ligase</keyword>
<proteinExistence type="predicted"/>
<comment type="caution">
    <text evidence="6">The sequence shown here is derived from an EMBL/GenBank/DDBJ whole genome shotgun (WGS) entry which is preliminary data.</text>
</comment>
<organism evidence="6">
    <name type="scientific">Caldilinea aerophila</name>
    <dbReference type="NCBI Taxonomy" id="133453"/>
    <lineage>
        <taxon>Bacteria</taxon>
        <taxon>Bacillati</taxon>
        <taxon>Chloroflexota</taxon>
        <taxon>Caldilineae</taxon>
        <taxon>Caldilineales</taxon>
        <taxon>Caldilineaceae</taxon>
        <taxon>Caldilinea</taxon>
    </lineage>
</organism>
<dbReference type="GO" id="GO:0005524">
    <property type="term" value="F:ATP binding"/>
    <property type="evidence" value="ECO:0007669"/>
    <property type="project" value="UniProtKB-KW"/>
</dbReference>
<accession>A0A7C1FQB2</accession>
<gene>
    <name evidence="6" type="ORF">ENQ20_04725</name>
</gene>
<dbReference type="InterPro" id="IPR006336">
    <property type="entry name" value="GCS2"/>
</dbReference>
<dbReference type="EMBL" id="DSMG01000053">
    <property type="protein sequence ID" value="HDX30780.1"/>
    <property type="molecule type" value="Genomic_DNA"/>
</dbReference>
<evidence type="ECO:0000256" key="3">
    <source>
        <dbReference type="ARBA" id="ARBA00022741"/>
    </source>
</evidence>
<dbReference type="InterPro" id="IPR014746">
    <property type="entry name" value="Gln_synth/guanido_kin_cat_dom"/>
</dbReference>
<keyword evidence="4" id="KW-0067">ATP-binding</keyword>
<evidence type="ECO:0000256" key="1">
    <source>
        <dbReference type="ARBA" id="ARBA00012220"/>
    </source>
</evidence>
<sequence>MISADISVDPQLAPIFAELVERFTQGFPAQRPAVRTVGREAEFPIVSASGEAVDSRRLWQTLLTNPDLEPEYGAGPPGQRDFIVGLKGPKYSYALEVGLGTVEISTKPCQNLYELQEIAQEAVSRLVSAATRAGWRVLGYGIQPLTPPQLRILSPKQRYISLYRAMADPWLWYTVTAADQLHVAIGREEMVRMLNYGSLVTPIVIAFCANSPVYAGKESPYCSAREGVMASIRANEHRHGMLPRPMRDLADFFATISQATYLIARAGGEVIPSAIPFTEYLRKHGADYSAFLFHEHYIWNSARLRTAYGTIEMRPACQQPWSETMAAAALNLGLIEAEPQIHPMIVETLGDTYWTQMRTYHQQTIRYGLDAPQPAPDFLYRVLMLAEAALAARGFGEERLLAPLWQRLERRQNPAQRARLIFRREGMRGLLHYTTIRPGEVKQSVYMPAKG</sequence>
<protein>
    <recommendedName>
        <fullName evidence="1">glutamate--cysteine ligase</fullName>
        <ecNumber evidence="1">6.3.2.2</ecNumber>
    </recommendedName>
</protein>
<dbReference type="AlphaFoldDB" id="A0A7C1FQB2"/>
<dbReference type="InterPro" id="IPR035434">
    <property type="entry name" value="GCL_bact_plant"/>
</dbReference>
<dbReference type="EC" id="6.3.2.2" evidence="1"/>
<reference evidence="6" key="1">
    <citation type="journal article" date="2020" name="mSystems">
        <title>Genome- and Community-Level Interaction Insights into Carbon Utilization and Element Cycling Functions of Hydrothermarchaeota in Hydrothermal Sediment.</title>
        <authorList>
            <person name="Zhou Z."/>
            <person name="Liu Y."/>
            <person name="Xu W."/>
            <person name="Pan J."/>
            <person name="Luo Z.H."/>
            <person name="Li M."/>
        </authorList>
    </citation>
    <scope>NUCLEOTIDE SEQUENCE [LARGE SCALE GENOMIC DNA]</scope>
    <source>
        <strain evidence="6">SpSt-289</strain>
    </source>
</reference>
<dbReference type="GO" id="GO:0004357">
    <property type="term" value="F:glutamate-cysteine ligase activity"/>
    <property type="evidence" value="ECO:0007669"/>
    <property type="project" value="UniProtKB-EC"/>
</dbReference>
<evidence type="ECO:0000313" key="6">
    <source>
        <dbReference type="EMBL" id="HDX30780.1"/>
    </source>
</evidence>
<dbReference type="Gene3D" id="3.30.590.20">
    <property type="match status" value="1"/>
</dbReference>
<evidence type="ECO:0000256" key="5">
    <source>
        <dbReference type="ARBA" id="ARBA00048819"/>
    </source>
</evidence>
<evidence type="ECO:0000256" key="2">
    <source>
        <dbReference type="ARBA" id="ARBA00022598"/>
    </source>
</evidence>